<evidence type="ECO:0000259" key="2">
    <source>
        <dbReference type="Pfam" id="PF13966"/>
    </source>
</evidence>
<dbReference type="Pfam" id="PF13966">
    <property type="entry name" value="zf-RVT"/>
    <property type="match status" value="1"/>
</dbReference>
<keyword evidence="1" id="KW-0732">Signal</keyword>
<feature type="signal peptide" evidence="1">
    <location>
        <begin position="1"/>
        <end position="21"/>
    </location>
</feature>
<evidence type="ECO:0000256" key="1">
    <source>
        <dbReference type="SAM" id="SignalP"/>
    </source>
</evidence>
<feature type="domain" description="Reverse transcriptase zinc-binding" evidence="2">
    <location>
        <begin position="194"/>
        <end position="275"/>
    </location>
</feature>
<organism evidence="3">
    <name type="scientific">Sesamum latifolium</name>
    <dbReference type="NCBI Taxonomy" id="2727402"/>
    <lineage>
        <taxon>Eukaryota</taxon>
        <taxon>Viridiplantae</taxon>
        <taxon>Streptophyta</taxon>
        <taxon>Embryophyta</taxon>
        <taxon>Tracheophyta</taxon>
        <taxon>Spermatophyta</taxon>
        <taxon>Magnoliopsida</taxon>
        <taxon>eudicotyledons</taxon>
        <taxon>Gunneridae</taxon>
        <taxon>Pentapetalae</taxon>
        <taxon>asterids</taxon>
        <taxon>lamiids</taxon>
        <taxon>Lamiales</taxon>
        <taxon>Pedaliaceae</taxon>
        <taxon>Sesamum</taxon>
    </lineage>
</organism>
<dbReference type="EMBL" id="JACGWN010000003">
    <property type="protein sequence ID" value="KAL0455458.1"/>
    <property type="molecule type" value="Genomic_DNA"/>
</dbReference>
<proteinExistence type="predicted"/>
<comment type="caution">
    <text evidence="3">The sequence shown here is derived from an EMBL/GenBank/DDBJ whole genome shotgun (WGS) entry which is preliminary data.</text>
</comment>
<gene>
    <name evidence="3" type="ORF">Slati_0885000</name>
</gene>
<reference evidence="3" key="2">
    <citation type="journal article" date="2024" name="Plant">
        <title>Genomic evolution and insights into agronomic trait innovations of Sesamum species.</title>
        <authorList>
            <person name="Miao H."/>
            <person name="Wang L."/>
            <person name="Qu L."/>
            <person name="Liu H."/>
            <person name="Sun Y."/>
            <person name="Le M."/>
            <person name="Wang Q."/>
            <person name="Wei S."/>
            <person name="Zheng Y."/>
            <person name="Lin W."/>
            <person name="Duan Y."/>
            <person name="Cao H."/>
            <person name="Xiong S."/>
            <person name="Wang X."/>
            <person name="Wei L."/>
            <person name="Li C."/>
            <person name="Ma Q."/>
            <person name="Ju M."/>
            <person name="Zhao R."/>
            <person name="Li G."/>
            <person name="Mu C."/>
            <person name="Tian Q."/>
            <person name="Mei H."/>
            <person name="Zhang T."/>
            <person name="Gao T."/>
            <person name="Zhang H."/>
        </authorList>
    </citation>
    <scope>NUCLEOTIDE SEQUENCE</scope>
    <source>
        <strain evidence="3">KEN1</strain>
    </source>
</reference>
<dbReference type="AlphaFoldDB" id="A0AAW2XMU9"/>
<reference evidence="3" key="1">
    <citation type="submission" date="2020-06" db="EMBL/GenBank/DDBJ databases">
        <authorList>
            <person name="Li T."/>
            <person name="Hu X."/>
            <person name="Zhang T."/>
            <person name="Song X."/>
            <person name="Zhang H."/>
            <person name="Dai N."/>
            <person name="Sheng W."/>
            <person name="Hou X."/>
            <person name="Wei L."/>
        </authorList>
    </citation>
    <scope>NUCLEOTIDE SEQUENCE</scope>
    <source>
        <strain evidence="3">KEN1</strain>
        <tissue evidence="3">Leaf</tissue>
    </source>
</reference>
<sequence length="480" mass="55300">MPRPPFFLLSNLLLLLLTTSPNPRCKNRGKQHQQAFSLGTYLCMGHPRKTLRFIQPERQNGEVVVKPTIDMIKEGSKKWETTASGNESSIWVMWITNRYLRHCSVWTARVSRGSWSWRKILKLQSELVGLLIHRFPSGPRVTGIPLESKLSLVINEREWNWPLITDIEHMEIMDHLPRIETSDGVRWNSTTGDFTISDAYCLFHPPGPTVCWHALLHGPLRIPRNYFILWLAILERLSTLDRTWWTGLDSTCTLCSRGEVESHSHLFFQCDYARTCLRILDAEVRFRLPRISWQHTVLWSARRWRAPGDDGREHLCRVDIEYEWVPQRSTKNTMKQPVSMFVQKPPAPPMAREQDHVKQTETLVREEPNEMLGLLENRVAAHNVARVQSSVKQDWNWFSDPTGPGDFNMVLDLSEVSSSLGDISMAMEEFRACIVDTGLLAVPLRGASSFVFLGKGVSKIYACYVPSKCDKPMRQAVHER</sequence>
<protein>
    <recommendedName>
        <fullName evidence="2">Reverse transcriptase zinc-binding domain-containing protein</fullName>
    </recommendedName>
</protein>
<dbReference type="InterPro" id="IPR026960">
    <property type="entry name" value="RVT-Znf"/>
</dbReference>
<evidence type="ECO:0000313" key="3">
    <source>
        <dbReference type="EMBL" id="KAL0455458.1"/>
    </source>
</evidence>
<name>A0AAW2XMU9_9LAMI</name>
<feature type="chain" id="PRO_5043946466" description="Reverse transcriptase zinc-binding domain-containing protein" evidence="1">
    <location>
        <begin position="22"/>
        <end position="480"/>
    </location>
</feature>
<accession>A0AAW2XMU9</accession>